<dbReference type="EMBL" id="NMUH01001341">
    <property type="protein sequence ID" value="MQL91454.1"/>
    <property type="molecule type" value="Genomic_DNA"/>
</dbReference>
<dbReference type="AlphaFoldDB" id="A0A843VDB6"/>
<evidence type="ECO:0000313" key="3">
    <source>
        <dbReference type="Proteomes" id="UP000652761"/>
    </source>
</evidence>
<protein>
    <submittedName>
        <fullName evidence="2">Uncharacterized protein</fullName>
    </submittedName>
</protein>
<comment type="caution">
    <text evidence="2">The sequence shown here is derived from an EMBL/GenBank/DDBJ whole genome shotgun (WGS) entry which is preliminary data.</text>
</comment>
<name>A0A843VDB6_COLES</name>
<feature type="non-terminal residue" evidence="2">
    <location>
        <position position="1"/>
    </location>
</feature>
<feature type="region of interest" description="Disordered" evidence="1">
    <location>
        <begin position="1"/>
        <end position="104"/>
    </location>
</feature>
<sequence length="129" mass="14584">DSARVCGSASRHHRVSQPQLRVHTTDALSRIWSTTGFPPTPDPSGREGASRRPARNHYKEYAQDRDALNVLAHRRRTPTRQSSRQSIALCPGDKQKQRHGNSTRVQTVTFSMSGTPYNRRTPRVTSRHS</sequence>
<accession>A0A843VDB6</accession>
<dbReference type="Proteomes" id="UP000652761">
    <property type="component" value="Unassembled WGS sequence"/>
</dbReference>
<evidence type="ECO:0000313" key="2">
    <source>
        <dbReference type="EMBL" id="MQL91454.1"/>
    </source>
</evidence>
<feature type="compositionally biased region" description="Basic and acidic residues" evidence="1">
    <location>
        <begin position="57"/>
        <end position="67"/>
    </location>
</feature>
<organism evidence="2 3">
    <name type="scientific">Colocasia esculenta</name>
    <name type="common">Wild taro</name>
    <name type="synonym">Arum esculentum</name>
    <dbReference type="NCBI Taxonomy" id="4460"/>
    <lineage>
        <taxon>Eukaryota</taxon>
        <taxon>Viridiplantae</taxon>
        <taxon>Streptophyta</taxon>
        <taxon>Embryophyta</taxon>
        <taxon>Tracheophyta</taxon>
        <taxon>Spermatophyta</taxon>
        <taxon>Magnoliopsida</taxon>
        <taxon>Liliopsida</taxon>
        <taxon>Araceae</taxon>
        <taxon>Aroideae</taxon>
        <taxon>Colocasieae</taxon>
        <taxon>Colocasia</taxon>
    </lineage>
</organism>
<reference evidence="2" key="1">
    <citation type="submission" date="2017-07" db="EMBL/GenBank/DDBJ databases">
        <title>Taro Niue Genome Assembly and Annotation.</title>
        <authorList>
            <person name="Atibalentja N."/>
            <person name="Keating K."/>
            <person name="Fields C.J."/>
        </authorList>
    </citation>
    <scope>NUCLEOTIDE SEQUENCE</scope>
    <source>
        <strain evidence="2">Niue_2</strain>
        <tissue evidence="2">Leaf</tissue>
    </source>
</reference>
<keyword evidence="3" id="KW-1185">Reference proteome</keyword>
<evidence type="ECO:0000256" key="1">
    <source>
        <dbReference type="SAM" id="MobiDB-lite"/>
    </source>
</evidence>
<gene>
    <name evidence="2" type="ORF">Taro_024061</name>
</gene>
<proteinExistence type="predicted"/>